<dbReference type="RefSeq" id="XP_018272151.1">
    <property type="nucleotide sequence ID" value="XM_018413315.1"/>
</dbReference>
<evidence type="ECO:0000256" key="1">
    <source>
        <dbReference type="ARBA" id="ARBA00004141"/>
    </source>
</evidence>
<dbReference type="PANTHER" id="PTHR16201:SF11">
    <property type="entry name" value="PQ-LOOP REPEAT-CONTAINING PROTEIN"/>
    <property type="match status" value="1"/>
</dbReference>
<evidence type="ECO:0000256" key="4">
    <source>
        <dbReference type="ARBA" id="ARBA00023136"/>
    </source>
</evidence>
<dbReference type="PANTHER" id="PTHR16201">
    <property type="entry name" value="SEVEN TRANSMEMBRANE PROTEIN 1-RELATED"/>
    <property type="match status" value="1"/>
</dbReference>
<accession>A0A194S687</accession>
<dbReference type="OrthoDB" id="19344at2759"/>
<sequence length="330" mass="35941">MLGSSPDDPLRALHSRPVVSPEACHAAYEHDPVAFTLSACICIGLVLSYLPAYYRIVRHHNSEGYSPWFLLLGATSSASSLANIVTLQWGQVACCQYFSAGQCFESVLGIGQVFLQWAAFLTLFVLYLLYYPLSGKYVRSVPITTSALPSSHRRPKPFLPYRHAVSLFALTILHLALTALTTFILLLTLPKAETPHPGAPPNPRAVRVWATTLGLVAVALGCAQYAPQLVLTARRRLVGSLSIPMMALQTPGSFVFVYTLAVRPGVNFSGWATYFVTGVLQGTLLVLCLLFKRRQARLGVDDWGKSVGPDGERVGGAAGERDALLRRGRR</sequence>
<comment type="subcellular location">
    <subcellularLocation>
        <location evidence="1">Membrane</location>
        <topology evidence="1">Multi-pass membrane protein</topology>
    </subcellularLocation>
</comment>
<keyword evidence="8" id="KW-1185">Reference proteome</keyword>
<dbReference type="OMA" id="FVIYFPR"/>
<dbReference type="GeneID" id="28973764"/>
<dbReference type="Gene3D" id="1.20.1280.290">
    <property type="match status" value="1"/>
</dbReference>
<feature type="transmembrane region" description="Helical" evidence="6">
    <location>
        <begin position="35"/>
        <end position="56"/>
    </location>
</feature>
<dbReference type="Proteomes" id="UP000053890">
    <property type="component" value="Unassembled WGS sequence"/>
</dbReference>
<evidence type="ECO:0000256" key="3">
    <source>
        <dbReference type="ARBA" id="ARBA00022989"/>
    </source>
</evidence>
<reference evidence="7 8" key="1">
    <citation type="journal article" date="2015" name="Front. Microbiol.">
        <title>Genome sequence of the plant growth promoting endophytic yeast Rhodotorula graminis WP1.</title>
        <authorList>
            <person name="Firrincieli A."/>
            <person name="Otillar R."/>
            <person name="Salamov A."/>
            <person name="Schmutz J."/>
            <person name="Khan Z."/>
            <person name="Redman R.S."/>
            <person name="Fleck N.D."/>
            <person name="Lindquist E."/>
            <person name="Grigoriev I.V."/>
            <person name="Doty S.L."/>
        </authorList>
    </citation>
    <scope>NUCLEOTIDE SEQUENCE [LARGE SCALE GENOMIC DNA]</scope>
    <source>
        <strain evidence="7 8">WP1</strain>
    </source>
</reference>
<evidence type="ECO:0000256" key="2">
    <source>
        <dbReference type="ARBA" id="ARBA00022692"/>
    </source>
</evidence>
<keyword evidence="4 6" id="KW-0472">Membrane</keyword>
<dbReference type="EMBL" id="KQ474077">
    <property type="protein sequence ID" value="KPV76102.1"/>
    <property type="molecule type" value="Genomic_DNA"/>
</dbReference>
<evidence type="ECO:0000256" key="6">
    <source>
        <dbReference type="SAM" id="Phobius"/>
    </source>
</evidence>
<keyword evidence="3 6" id="KW-1133">Transmembrane helix</keyword>
<evidence type="ECO:0000256" key="5">
    <source>
        <dbReference type="SAM" id="MobiDB-lite"/>
    </source>
</evidence>
<feature type="transmembrane region" description="Helical" evidence="6">
    <location>
        <begin position="164"/>
        <end position="186"/>
    </location>
</feature>
<feature type="transmembrane region" description="Helical" evidence="6">
    <location>
        <begin position="109"/>
        <end position="130"/>
    </location>
</feature>
<proteinExistence type="predicted"/>
<dbReference type="InterPro" id="IPR006603">
    <property type="entry name" value="PQ-loop_rpt"/>
</dbReference>
<feature type="transmembrane region" description="Helical" evidence="6">
    <location>
        <begin position="206"/>
        <end position="226"/>
    </location>
</feature>
<protein>
    <submittedName>
        <fullName evidence="7">Uncharacterized protein</fullName>
    </submittedName>
</protein>
<feature type="region of interest" description="Disordered" evidence="5">
    <location>
        <begin position="311"/>
        <end position="330"/>
    </location>
</feature>
<dbReference type="GO" id="GO:0016020">
    <property type="term" value="C:membrane"/>
    <property type="evidence" value="ECO:0007669"/>
    <property type="project" value="UniProtKB-SubCell"/>
</dbReference>
<feature type="transmembrane region" description="Helical" evidence="6">
    <location>
        <begin position="238"/>
        <end position="259"/>
    </location>
</feature>
<dbReference type="Pfam" id="PF04193">
    <property type="entry name" value="PQ-loop"/>
    <property type="match status" value="2"/>
</dbReference>
<name>A0A194S687_RHOGW</name>
<feature type="compositionally biased region" description="Basic and acidic residues" evidence="5">
    <location>
        <begin position="319"/>
        <end position="330"/>
    </location>
</feature>
<evidence type="ECO:0000313" key="8">
    <source>
        <dbReference type="Proteomes" id="UP000053890"/>
    </source>
</evidence>
<dbReference type="SMART" id="SM00679">
    <property type="entry name" value="CTNS"/>
    <property type="match status" value="2"/>
</dbReference>
<feature type="transmembrane region" description="Helical" evidence="6">
    <location>
        <begin position="68"/>
        <end position="89"/>
    </location>
</feature>
<keyword evidence="2 6" id="KW-0812">Transmembrane</keyword>
<evidence type="ECO:0000313" key="7">
    <source>
        <dbReference type="EMBL" id="KPV76102.1"/>
    </source>
</evidence>
<feature type="transmembrane region" description="Helical" evidence="6">
    <location>
        <begin position="271"/>
        <end position="291"/>
    </location>
</feature>
<dbReference type="InterPro" id="IPR051415">
    <property type="entry name" value="LAAT-1"/>
</dbReference>
<gene>
    <name evidence="7" type="ORF">RHOBADRAFT_35891</name>
</gene>
<organism evidence="7 8">
    <name type="scientific">Rhodotorula graminis (strain WP1)</name>
    <dbReference type="NCBI Taxonomy" id="578459"/>
    <lineage>
        <taxon>Eukaryota</taxon>
        <taxon>Fungi</taxon>
        <taxon>Dikarya</taxon>
        <taxon>Basidiomycota</taxon>
        <taxon>Pucciniomycotina</taxon>
        <taxon>Microbotryomycetes</taxon>
        <taxon>Sporidiobolales</taxon>
        <taxon>Sporidiobolaceae</taxon>
        <taxon>Rhodotorula</taxon>
    </lineage>
</organism>
<dbReference type="AlphaFoldDB" id="A0A194S687"/>